<keyword evidence="1" id="KW-0805">Transcription regulation</keyword>
<comment type="caution">
    <text evidence="5">The sequence shown here is derived from an EMBL/GenBank/DDBJ whole genome shotgun (WGS) entry which is preliminary data.</text>
</comment>
<dbReference type="InterPro" id="IPR050204">
    <property type="entry name" value="AraC_XylS_family_regulators"/>
</dbReference>
<dbReference type="OrthoDB" id="511992at2"/>
<dbReference type="PROSITE" id="PS00041">
    <property type="entry name" value="HTH_ARAC_FAMILY_1"/>
    <property type="match status" value="1"/>
</dbReference>
<evidence type="ECO:0000259" key="4">
    <source>
        <dbReference type="PROSITE" id="PS01124"/>
    </source>
</evidence>
<protein>
    <submittedName>
        <fullName evidence="5">AraC family transcriptional regulator</fullName>
    </submittedName>
</protein>
<keyword evidence="2" id="KW-0238">DNA-binding</keyword>
<name>A0A4V1LMR5_9FLAO</name>
<gene>
    <name evidence="5" type="ORF">ESZ48_12420</name>
</gene>
<accession>A0A4V1LMR5</accession>
<reference evidence="5 6" key="1">
    <citation type="submission" date="2019-01" db="EMBL/GenBank/DDBJ databases">
        <title>Genome sequence of the Antarctic species Gelidibacter gilvus ACAM 158(T).</title>
        <authorList>
            <person name="Bowman J.P."/>
        </authorList>
    </citation>
    <scope>NUCLEOTIDE SEQUENCE [LARGE SCALE GENOMIC DNA]</scope>
    <source>
        <strain evidence="5 6">IC158</strain>
    </source>
</reference>
<dbReference type="SUPFAM" id="SSF46689">
    <property type="entry name" value="Homeodomain-like"/>
    <property type="match status" value="1"/>
</dbReference>
<evidence type="ECO:0000313" key="5">
    <source>
        <dbReference type="EMBL" id="RXJ49416.1"/>
    </source>
</evidence>
<dbReference type="SMART" id="SM00342">
    <property type="entry name" value="HTH_ARAC"/>
    <property type="match status" value="1"/>
</dbReference>
<dbReference type="PANTHER" id="PTHR46796:SF13">
    <property type="entry name" value="HTH-TYPE TRANSCRIPTIONAL ACTIVATOR RHAS"/>
    <property type="match status" value="1"/>
</dbReference>
<dbReference type="InterPro" id="IPR018062">
    <property type="entry name" value="HTH_AraC-typ_CS"/>
</dbReference>
<dbReference type="Gene3D" id="1.10.10.60">
    <property type="entry name" value="Homeodomain-like"/>
    <property type="match status" value="1"/>
</dbReference>
<keyword evidence="3" id="KW-0804">Transcription</keyword>
<proteinExistence type="predicted"/>
<dbReference type="PROSITE" id="PS01124">
    <property type="entry name" value="HTH_ARAC_FAMILY_2"/>
    <property type="match status" value="1"/>
</dbReference>
<dbReference type="Pfam" id="PF12833">
    <property type="entry name" value="HTH_18"/>
    <property type="match status" value="1"/>
</dbReference>
<sequence length="290" mass="33063">MVTSSHIAPNPILSAYVVNYTLRQFETDGLDIKRPWFASYQTSITFFFKDKPINLRDPIHGKVIKKGDCINILGLNSEYNGEMTFNGSYLFFEMAFRPTGLHDIFGIPAATTLNHIVDGRDLLDINIQVLYERLCEAKNIREMGLLADTYLLNYLLKRNQLCDNKNFLKIVSTIINSFGKPTLDQLTFQANMSNRNLERQFIDKVGVSPKHLICMVRFNLALSYKRRNPTLNWTSIAAECGYFDQMHMIREFKHLSGNTPSDLIKIPLVTGSDKSSHLSTSSDLVDFCIS</sequence>
<evidence type="ECO:0000256" key="1">
    <source>
        <dbReference type="ARBA" id="ARBA00023015"/>
    </source>
</evidence>
<dbReference type="GO" id="GO:0043565">
    <property type="term" value="F:sequence-specific DNA binding"/>
    <property type="evidence" value="ECO:0007669"/>
    <property type="project" value="InterPro"/>
</dbReference>
<dbReference type="AlphaFoldDB" id="A0A4V1LMR5"/>
<evidence type="ECO:0000313" key="6">
    <source>
        <dbReference type="Proteomes" id="UP000289792"/>
    </source>
</evidence>
<dbReference type="InterPro" id="IPR009057">
    <property type="entry name" value="Homeodomain-like_sf"/>
</dbReference>
<evidence type="ECO:0000256" key="2">
    <source>
        <dbReference type="ARBA" id="ARBA00023125"/>
    </source>
</evidence>
<keyword evidence="6" id="KW-1185">Reference proteome</keyword>
<evidence type="ECO:0000256" key="3">
    <source>
        <dbReference type="ARBA" id="ARBA00023163"/>
    </source>
</evidence>
<dbReference type="GO" id="GO:0003700">
    <property type="term" value="F:DNA-binding transcription factor activity"/>
    <property type="evidence" value="ECO:0007669"/>
    <property type="project" value="InterPro"/>
</dbReference>
<dbReference type="PANTHER" id="PTHR46796">
    <property type="entry name" value="HTH-TYPE TRANSCRIPTIONAL ACTIVATOR RHAS-RELATED"/>
    <property type="match status" value="1"/>
</dbReference>
<dbReference type="InterPro" id="IPR018060">
    <property type="entry name" value="HTH_AraC"/>
</dbReference>
<feature type="domain" description="HTH araC/xylS-type" evidence="4">
    <location>
        <begin position="168"/>
        <end position="266"/>
    </location>
</feature>
<dbReference type="EMBL" id="SDDZ01000007">
    <property type="protein sequence ID" value="RXJ49416.1"/>
    <property type="molecule type" value="Genomic_DNA"/>
</dbReference>
<dbReference type="RefSeq" id="WP_129017817.1">
    <property type="nucleotide sequence ID" value="NZ_SDDZ01000007.1"/>
</dbReference>
<organism evidence="5 6">
    <name type="scientific">Gelidibacter gilvus</name>
    <dbReference type="NCBI Taxonomy" id="59602"/>
    <lineage>
        <taxon>Bacteria</taxon>
        <taxon>Pseudomonadati</taxon>
        <taxon>Bacteroidota</taxon>
        <taxon>Flavobacteriia</taxon>
        <taxon>Flavobacteriales</taxon>
        <taxon>Flavobacteriaceae</taxon>
        <taxon>Gelidibacter</taxon>
    </lineage>
</organism>
<dbReference type="Proteomes" id="UP000289792">
    <property type="component" value="Unassembled WGS sequence"/>
</dbReference>